<dbReference type="EMBL" id="JACVVK020000221">
    <property type="protein sequence ID" value="KAK7483799.1"/>
    <property type="molecule type" value="Genomic_DNA"/>
</dbReference>
<evidence type="ECO:0000259" key="8">
    <source>
        <dbReference type="Pfam" id="PF07810"/>
    </source>
</evidence>
<keyword evidence="3 7" id="KW-0812">Transmembrane</keyword>
<gene>
    <name evidence="9" type="ORF">BaRGS_00025015</name>
</gene>
<evidence type="ECO:0000256" key="1">
    <source>
        <dbReference type="ARBA" id="ARBA00004141"/>
    </source>
</evidence>
<evidence type="ECO:0000256" key="5">
    <source>
        <dbReference type="ARBA" id="ARBA00023136"/>
    </source>
</evidence>
<feature type="transmembrane region" description="Helical" evidence="7">
    <location>
        <begin position="494"/>
        <end position="520"/>
    </location>
</feature>
<evidence type="ECO:0000313" key="10">
    <source>
        <dbReference type="Proteomes" id="UP001519460"/>
    </source>
</evidence>
<feature type="transmembrane region" description="Helical" evidence="7">
    <location>
        <begin position="667"/>
        <end position="693"/>
    </location>
</feature>
<accession>A0ABD0K9Q7</accession>
<evidence type="ECO:0000256" key="4">
    <source>
        <dbReference type="ARBA" id="ARBA00022989"/>
    </source>
</evidence>
<feature type="transmembrane region" description="Helical" evidence="7">
    <location>
        <begin position="451"/>
        <end position="474"/>
    </location>
</feature>
<dbReference type="Proteomes" id="UP001519460">
    <property type="component" value="Unassembled WGS sequence"/>
</dbReference>
<reference evidence="9 10" key="1">
    <citation type="journal article" date="2023" name="Sci. Data">
        <title>Genome assembly of the Korean intertidal mud-creeper Batillaria attramentaria.</title>
        <authorList>
            <person name="Patra A.K."/>
            <person name="Ho P.T."/>
            <person name="Jun S."/>
            <person name="Lee S.J."/>
            <person name="Kim Y."/>
            <person name="Won Y.J."/>
        </authorList>
    </citation>
    <scope>NUCLEOTIDE SEQUENCE [LARGE SCALE GENOMIC DNA]</scope>
    <source>
        <strain evidence="9">Wonlab-2016</strain>
    </source>
</reference>
<protein>
    <recommendedName>
        <fullName evidence="8">TMC domain-containing protein</fullName>
    </recommendedName>
</protein>
<organism evidence="9 10">
    <name type="scientific">Batillaria attramentaria</name>
    <dbReference type="NCBI Taxonomy" id="370345"/>
    <lineage>
        <taxon>Eukaryota</taxon>
        <taxon>Metazoa</taxon>
        <taxon>Spiralia</taxon>
        <taxon>Lophotrochozoa</taxon>
        <taxon>Mollusca</taxon>
        <taxon>Gastropoda</taxon>
        <taxon>Caenogastropoda</taxon>
        <taxon>Sorbeoconcha</taxon>
        <taxon>Cerithioidea</taxon>
        <taxon>Batillariidae</taxon>
        <taxon>Batillaria</taxon>
    </lineage>
</organism>
<feature type="region of interest" description="Disordered" evidence="6">
    <location>
        <begin position="1"/>
        <end position="25"/>
    </location>
</feature>
<feature type="transmembrane region" description="Helical" evidence="7">
    <location>
        <begin position="532"/>
        <end position="553"/>
    </location>
</feature>
<feature type="transmembrane region" description="Helical" evidence="7">
    <location>
        <begin position="241"/>
        <end position="263"/>
    </location>
</feature>
<dbReference type="PANTHER" id="PTHR23302:SF24">
    <property type="entry name" value="TMC DOMAIN-CONTAINING PROTEIN"/>
    <property type="match status" value="1"/>
</dbReference>
<dbReference type="InterPro" id="IPR012496">
    <property type="entry name" value="TMC_dom"/>
</dbReference>
<feature type="transmembrane region" description="Helical" evidence="7">
    <location>
        <begin position="777"/>
        <end position="804"/>
    </location>
</feature>
<proteinExistence type="inferred from homology"/>
<comment type="subcellular location">
    <subcellularLocation>
        <location evidence="1">Membrane</location>
        <topology evidence="1">Multi-pass membrane protein</topology>
    </subcellularLocation>
</comment>
<evidence type="ECO:0000256" key="3">
    <source>
        <dbReference type="ARBA" id="ARBA00022692"/>
    </source>
</evidence>
<dbReference type="PANTHER" id="PTHR23302">
    <property type="entry name" value="TRANSMEMBRANE CHANNEL-RELATED"/>
    <property type="match status" value="1"/>
</dbReference>
<feature type="transmembrane region" description="Helical" evidence="7">
    <location>
        <begin position="357"/>
        <end position="377"/>
    </location>
</feature>
<evidence type="ECO:0000256" key="7">
    <source>
        <dbReference type="SAM" id="Phobius"/>
    </source>
</evidence>
<evidence type="ECO:0000313" key="9">
    <source>
        <dbReference type="EMBL" id="KAK7483799.1"/>
    </source>
</evidence>
<feature type="transmembrane region" description="Helical" evidence="7">
    <location>
        <begin position="714"/>
        <end position="737"/>
    </location>
</feature>
<comment type="caution">
    <text evidence="9">The sequence shown here is derived from an EMBL/GenBank/DDBJ whole genome shotgun (WGS) entry which is preliminary data.</text>
</comment>
<dbReference type="GO" id="GO:0016020">
    <property type="term" value="C:membrane"/>
    <property type="evidence" value="ECO:0007669"/>
    <property type="project" value="UniProtKB-SubCell"/>
</dbReference>
<keyword evidence="5 7" id="KW-0472">Membrane</keyword>
<dbReference type="Pfam" id="PF07810">
    <property type="entry name" value="TMC"/>
    <property type="match status" value="1"/>
</dbReference>
<evidence type="ECO:0000256" key="6">
    <source>
        <dbReference type="SAM" id="MobiDB-lite"/>
    </source>
</evidence>
<comment type="similarity">
    <text evidence="2">Belongs to the TMC family.</text>
</comment>
<keyword evidence="4 7" id="KW-1133">Transmembrane helix</keyword>
<name>A0ABD0K9Q7_9CAEN</name>
<dbReference type="InterPro" id="IPR038900">
    <property type="entry name" value="TMC"/>
</dbReference>
<keyword evidence="10" id="KW-1185">Reference proteome</keyword>
<dbReference type="AlphaFoldDB" id="A0ABD0K9Q7"/>
<sequence>MATAGGSAEILAVPEDSDGGPAPVEASIRRRNTQAYVVSQLPSHRSGSLDYRKESEELARSTLPKRRHRSIAAARADSYNLETSSADSPYCKENPAIVVDGVAAVVDQLCAEDEHSALLPVGTSPEASLHRRPSKMNRKSTIVKFMGLQESEEEPEDVGRLSDELNKKVKSLPVPMSMKKKYRDSVWIDAAIRGTGTKPWEKRWLAIKDSLGALDLWAHHFKEIEGRFGSAVSAYLRFIRWLFFLNLFTFIVSFCVIIVPYWATTYPPSFEEAENPDGPNSTLANSSWLQAQHCTENYYRSLTNNTLSLKIPEQALKVLDFFIGTGWMEKTTMFYGTYHNRTFNHGTKDSYNYNMGLAYLLSMVAIFLVSFILIVTNSSQAVKDAIRSDEEHSSVHFTNSVLCGWDFCINNEKSARDKKRILVQEFKADLTEQSKRMERLSRTGKQKLIRFLIRLIINILILAMLGGCLFLIYYTTNKLLELRKVIRDPLLMLVVQFVPSMTITVLNYIMPVVFDVLVAVEDYLPATSVKVTLVRWVLLRLSSLGVLLVALYYTLQVEDDEAKIFNCPEEGTTSVTRCCSNLMWSTSDQNGTSALSDVKCWETYLGQQFYKLCIVDYAVLFLKTFLVEFPRKFLFDRFKERFSLVAAFGQQFFDLPENVLDIVYSQAISWLGMFFAPLLPAMTLLKVIIIFYLKKLTLVYNYAPPQYAYKASKSNSFFMTILLISFILCTAVVGYMIGNLHPSKSCGPFRVYSRDDYVMWHALTDEISRWPAAASDFFFFFGTPAFFVPAFLVLCLMMYCYWAVAQGYRKMESILREQLKMEGKDKQFLLARVNDIIKYGNLRNPDNAAAFLH</sequence>
<evidence type="ECO:0000256" key="2">
    <source>
        <dbReference type="ARBA" id="ARBA00006510"/>
    </source>
</evidence>
<feature type="domain" description="TMC" evidence="8">
    <location>
        <begin position="600"/>
        <end position="712"/>
    </location>
</feature>